<keyword evidence="2" id="KW-1185">Reference proteome</keyword>
<evidence type="ECO:0008006" key="3">
    <source>
        <dbReference type="Google" id="ProtNLM"/>
    </source>
</evidence>
<evidence type="ECO:0000313" key="2">
    <source>
        <dbReference type="Proteomes" id="UP001597361"/>
    </source>
</evidence>
<dbReference type="RefSeq" id="WP_376885827.1">
    <property type="nucleotide sequence ID" value="NZ_JBHUHR010000027.1"/>
</dbReference>
<dbReference type="Gene3D" id="2.40.160.60">
    <property type="entry name" value="Outer membrane protein transport protein (OMPP1/FadL/TodX)"/>
    <property type="match status" value="1"/>
</dbReference>
<dbReference type="Proteomes" id="UP001597361">
    <property type="component" value="Unassembled WGS sequence"/>
</dbReference>
<evidence type="ECO:0000313" key="1">
    <source>
        <dbReference type="EMBL" id="MFD2035102.1"/>
    </source>
</evidence>
<name>A0ABW4VK62_9BACT</name>
<proteinExistence type="predicted"/>
<dbReference type="EMBL" id="JBHUHR010000027">
    <property type="protein sequence ID" value="MFD2035102.1"/>
    <property type="molecule type" value="Genomic_DNA"/>
</dbReference>
<protein>
    <recommendedName>
        <fullName evidence="3">Long-chain fatty acid transport protein</fullName>
    </recommendedName>
</protein>
<accession>A0ABW4VK62</accession>
<reference evidence="2" key="1">
    <citation type="journal article" date="2019" name="Int. J. Syst. Evol. Microbiol.">
        <title>The Global Catalogue of Microorganisms (GCM) 10K type strain sequencing project: providing services to taxonomists for standard genome sequencing and annotation.</title>
        <authorList>
            <consortium name="The Broad Institute Genomics Platform"/>
            <consortium name="The Broad Institute Genome Sequencing Center for Infectious Disease"/>
            <person name="Wu L."/>
            <person name="Ma J."/>
        </authorList>
    </citation>
    <scope>NUCLEOTIDE SEQUENCE [LARGE SCALE GENOMIC DNA]</scope>
    <source>
        <strain evidence="2">CGMCC 1.15180</strain>
    </source>
</reference>
<comment type="caution">
    <text evidence="1">The sequence shown here is derived from an EMBL/GenBank/DDBJ whole genome shotgun (WGS) entry which is preliminary data.</text>
</comment>
<gene>
    <name evidence="1" type="ORF">ACFSKL_09885</name>
</gene>
<organism evidence="1 2">
    <name type="scientific">Belliella marina</name>
    <dbReference type="NCBI Taxonomy" id="1644146"/>
    <lineage>
        <taxon>Bacteria</taxon>
        <taxon>Pseudomonadati</taxon>
        <taxon>Bacteroidota</taxon>
        <taxon>Cytophagia</taxon>
        <taxon>Cytophagales</taxon>
        <taxon>Cyclobacteriaceae</taxon>
        <taxon>Belliella</taxon>
    </lineage>
</organism>
<sequence length="427" mass="46097">MSIKNRLRFIGAIGAFFILTDSFSQSSASSYSALGLGEFNYSGLTQNQAMGGLGISYGTGWSVNNVNPALSTRNTVFNFQAAMNYRRADAATSSQSESIDGGGLSYLALSLPFKPGRVTFGMGMNQISSVNYNIIASGEVANSHLTSFNNVVGDGGITEAYLSTGIMVAKNLSIGLHGSYLFGSTIRTNQLSLIDTTGIQVGSTSEYYERFSVADVTVKGGVHYFFKTGARSNVHLGAIYHKFGDVRGKQFAKVADIGNAGNPSAPGDVINDNDRGNVFLPDKHGYGITFEKINKFVVGLEAQFQDFSKYRSFLGESGELGNSFKVGLGGQFTPDIYAQDNLLKRTTYRMGLEYQQTPYIVNQTNVTDLGINFGGSLPVNSLSMVNVAIKVGTRGSTDNGLIRENYVNFSLGFSLNDGTWFYKRSFE</sequence>